<evidence type="ECO:0000256" key="1">
    <source>
        <dbReference type="SAM" id="Phobius"/>
    </source>
</evidence>
<gene>
    <name evidence="2" type="ORF">LMS43_10625</name>
</gene>
<dbReference type="Proteomes" id="UP001168613">
    <property type="component" value="Unassembled WGS sequence"/>
</dbReference>
<feature type="transmembrane region" description="Helical" evidence="1">
    <location>
        <begin position="50"/>
        <end position="70"/>
    </location>
</feature>
<evidence type="ECO:0000313" key="2">
    <source>
        <dbReference type="EMBL" id="MDN4121745.1"/>
    </source>
</evidence>
<reference evidence="2" key="1">
    <citation type="submission" date="2021-11" db="EMBL/GenBank/DDBJ databases">
        <title>Draft genome sequence of Alcaligenes endophyticus type strain CCUG 75668T.</title>
        <authorList>
            <person name="Salva-Serra F."/>
            <person name="Duran R.E."/>
            <person name="Seeger M."/>
            <person name="Moore E.R.B."/>
            <person name="Jaen-Luchoro D."/>
        </authorList>
    </citation>
    <scope>NUCLEOTIDE SEQUENCE</scope>
    <source>
        <strain evidence="2">CCUG 75668</strain>
    </source>
</reference>
<dbReference type="RefSeq" id="WP_266123245.1">
    <property type="nucleotide sequence ID" value="NZ_JAJHNU010000003.1"/>
</dbReference>
<accession>A0ABT8EKV4</accession>
<evidence type="ECO:0008006" key="4">
    <source>
        <dbReference type="Google" id="ProtNLM"/>
    </source>
</evidence>
<keyword evidence="3" id="KW-1185">Reference proteome</keyword>
<name>A0ABT8EKV4_9BURK</name>
<organism evidence="2 3">
    <name type="scientific">Alcaligenes endophyticus</name>
    <dbReference type="NCBI Taxonomy" id="1929088"/>
    <lineage>
        <taxon>Bacteria</taxon>
        <taxon>Pseudomonadati</taxon>
        <taxon>Pseudomonadota</taxon>
        <taxon>Betaproteobacteria</taxon>
        <taxon>Burkholderiales</taxon>
        <taxon>Alcaligenaceae</taxon>
        <taxon>Alcaligenes</taxon>
    </lineage>
</organism>
<keyword evidence="1" id="KW-1133">Transmembrane helix</keyword>
<sequence length="75" mass="8366">MEALAQLWLWAFVIALGATVDKVWMRILRPRLASRLRLAPAQDDWHIPNAAWVGALVFTVGLGFFLKFVAPAAGY</sequence>
<proteinExistence type="predicted"/>
<comment type="caution">
    <text evidence="2">The sequence shown here is derived from an EMBL/GenBank/DDBJ whole genome shotgun (WGS) entry which is preliminary data.</text>
</comment>
<dbReference type="EMBL" id="JAJHNU010000003">
    <property type="protein sequence ID" value="MDN4121745.1"/>
    <property type="molecule type" value="Genomic_DNA"/>
</dbReference>
<evidence type="ECO:0000313" key="3">
    <source>
        <dbReference type="Proteomes" id="UP001168613"/>
    </source>
</evidence>
<keyword evidence="1" id="KW-0812">Transmembrane</keyword>
<keyword evidence="1" id="KW-0472">Membrane</keyword>
<protein>
    <recommendedName>
        <fullName evidence="4">Prepilin peptidase</fullName>
    </recommendedName>
</protein>